<gene>
    <name evidence="1" type="ORF">FNK824_LOCUS33465</name>
</gene>
<accession>A0A819XRK1</accession>
<protein>
    <submittedName>
        <fullName evidence="1">Uncharacterized protein</fullName>
    </submittedName>
</protein>
<feature type="non-terminal residue" evidence="1">
    <location>
        <position position="33"/>
    </location>
</feature>
<reference evidence="1" key="1">
    <citation type="submission" date="2021-02" db="EMBL/GenBank/DDBJ databases">
        <authorList>
            <person name="Nowell W R."/>
        </authorList>
    </citation>
    <scope>NUCLEOTIDE SEQUENCE</scope>
</reference>
<organism evidence="1 2">
    <name type="scientific">Rotaria sordida</name>
    <dbReference type="NCBI Taxonomy" id="392033"/>
    <lineage>
        <taxon>Eukaryota</taxon>
        <taxon>Metazoa</taxon>
        <taxon>Spiralia</taxon>
        <taxon>Gnathifera</taxon>
        <taxon>Rotifera</taxon>
        <taxon>Eurotatoria</taxon>
        <taxon>Bdelloidea</taxon>
        <taxon>Philodinida</taxon>
        <taxon>Philodinidae</taxon>
        <taxon>Rotaria</taxon>
    </lineage>
</organism>
<proteinExistence type="predicted"/>
<evidence type="ECO:0000313" key="1">
    <source>
        <dbReference type="EMBL" id="CAF4146529.1"/>
    </source>
</evidence>
<name>A0A819XRK1_9BILA</name>
<sequence>MTLTTVTDVQLNVVGTIVGLTGVVLTTQFQIWQ</sequence>
<dbReference type="EMBL" id="CAJOBE010012274">
    <property type="protein sequence ID" value="CAF4146529.1"/>
    <property type="molecule type" value="Genomic_DNA"/>
</dbReference>
<comment type="caution">
    <text evidence="1">The sequence shown here is derived from an EMBL/GenBank/DDBJ whole genome shotgun (WGS) entry which is preliminary data.</text>
</comment>
<evidence type="ECO:0000313" key="2">
    <source>
        <dbReference type="Proteomes" id="UP000663874"/>
    </source>
</evidence>
<dbReference type="Proteomes" id="UP000663874">
    <property type="component" value="Unassembled WGS sequence"/>
</dbReference>
<dbReference type="AlphaFoldDB" id="A0A819XRK1"/>